<dbReference type="PANTHER" id="PTHR30346:SF17">
    <property type="entry name" value="LYSR FAMILY TRANSCRIPTIONAL REGULATOR"/>
    <property type="match status" value="1"/>
</dbReference>
<dbReference type="InterPro" id="IPR000847">
    <property type="entry name" value="LysR_HTH_N"/>
</dbReference>
<dbReference type="GO" id="GO:0003700">
    <property type="term" value="F:DNA-binding transcription factor activity"/>
    <property type="evidence" value="ECO:0007669"/>
    <property type="project" value="InterPro"/>
</dbReference>
<evidence type="ECO:0000256" key="1">
    <source>
        <dbReference type="ARBA" id="ARBA00009437"/>
    </source>
</evidence>
<dbReference type="InterPro" id="IPR036388">
    <property type="entry name" value="WH-like_DNA-bd_sf"/>
</dbReference>
<keyword evidence="7" id="KW-1185">Reference proteome</keyword>
<evidence type="ECO:0000259" key="5">
    <source>
        <dbReference type="PROSITE" id="PS50931"/>
    </source>
</evidence>
<comment type="caution">
    <text evidence="6">The sequence shown here is derived from an EMBL/GenBank/DDBJ whole genome shotgun (WGS) entry which is preliminary data.</text>
</comment>
<proteinExistence type="inferred from homology"/>
<reference evidence="6 7" key="1">
    <citation type="submission" date="2019-08" db="EMBL/GenBank/DDBJ databases">
        <title>In-depth cultivation of the pig gut microbiome towards novel bacterial diversity and tailored functional studies.</title>
        <authorList>
            <person name="Wylensek D."/>
            <person name="Hitch T.C.A."/>
            <person name="Clavel T."/>
        </authorList>
    </citation>
    <scope>NUCLEOTIDE SEQUENCE [LARGE SCALE GENOMIC DNA]</scope>
    <source>
        <strain evidence="6 7">SM-530-WT-4B</strain>
    </source>
</reference>
<feature type="domain" description="HTH lysR-type" evidence="5">
    <location>
        <begin position="1"/>
        <end position="58"/>
    </location>
</feature>
<evidence type="ECO:0000313" key="6">
    <source>
        <dbReference type="EMBL" id="MST55884.1"/>
    </source>
</evidence>
<dbReference type="PROSITE" id="PS50931">
    <property type="entry name" value="HTH_LYSR"/>
    <property type="match status" value="1"/>
</dbReference>
<dbReference type="GO" id="GO:0032993">
    <property type="term" value="C:protein-DNA complex"/>
    <property type="evidence" value="ECO:0007669"/>
    <property type="project" value="TreeGrafter"/>
</dbReference>
<sequence length="302" mass="34161">MRIDDIECFRILAETLNYTNAADRLYLTPSSLTRTIQQMEAELGFQLFDRSRRSVSLTAAGQSFYLNSEGILDSYYAAVEKARYAQEGFSGIIRLAVNVYFVNSFVYALLNDYQTEHPDILVRVSGSNTERMIYDLNTGAIDCAICTGRPADRDIERIVLRKYRDCAVFSPRHPLAQREEVAFAELKQERFVVIARSLARRGYEQIRARARDAGFDASVEENASSVAHLLSIVATGRYVTLLSDNYRSLAAGRLKFVPLADKGTVELSFLWNRNCVNPCVPIFADYIRKNCKHKASDSEQSN</sequence>
<evidence type="ECO:0000313" key="7">
    <source>
        <dbReference type="Proteomes" id="UP000473699"/>
    </source>
</evidence>
<organism evidence="6 7">
    <name type="scientific">Pyramidobacter porci</name>
    <dbReference type="NCBI Taxonomy" id="2605789"/>
    <lineage>
        <taxon>Bacteria</taxon>
        <taxon>Thermotogati</taxon>
        <taxon>Synergistota</taxon>
        <taxon>Synergistia</taxon>
        <taxon>Synergistales</taxon>
        <taxon>Dethiosulfovibrionaceae</taxon>
        <taxon>Pyramidobacter</taxon>
    </lineage>
</organism>
<dbReference type="EMBL" id="VUNH01000007">
    <property type="protein sequence ID" value="MST55884.1"/>
    <property type="molecule type" value="Genomic_DNA"/>
</dbReference>
<evidence type="ECO:0000256" key="3">
    <source>
        <dbReference type="ARBA" id="ARBA00023125"/>
    </source>
</evidence>
<dbReference type="InterPro" id="IPR036390">
    <property type="entry name" value="WH_DNA-bd_sf"/>
</dbReference>
<evidence type="ECO:0000256" key="4">
    <source>
        <dbReference type="ARBA" id="ARBA00023163"/>
    </source>
</evidence>
<evidence type="ECO:0000256" key="2">
    <source>
        <dbReference type="ARBA" id="ARBA00023015"/>
    </source>
</evidence>
<dbReference type="FunFam" id="1.10.10.10:FF:000001">
    <property type="entry name" value="LysR family transcriptional regulator"/>
    <property type="match status" value="1"/>
</dbReference>
<gene>
    <name evidence="6" type="ORF">FYJ74_07550</name>
</gene>
<keyword evidence="2" id="KW-0805">Transcription regulation</keyword>
<dbReference type="Gene3D" id="3.40.190.10">
    <property type="entry name" value="Periplasmic binding protein-like II"/>
    <property type="match status" value="2"/>
</dbReference>
<dbReference type="AlphaFoldDB" id="A0A6L5YC17"/>
<dbReference type="CDD" id="cd08414">
    <property type="entry name" value="PBP2_LTTR_aromatics_like"/>
    <property type="match status" value="1"/>
</dbReference>
<keyword evidence="4" id="KW-0804">Transcription</keyword>
<dbReference type="InterPro" id="IPR005119">
    <property type="entry name" value="LysR_subst-bd"/>
</dbReference>
<dbReference type="SUPFAM" id="SSF46785">
    <property type="entry name" value="Winged helix' DNA-binding domain"/>
    <property type="match status" value="1"/>
</dbReference>
<dbReference type="Gene3D" id="1.10.10.10">
    <property type="entry name" value="Winged helix-like DNA-binding domain superfamily/Winged helix DNA-binding domain"/>
    <property type="match status" value="1"/>
</dbReference>
<comment type="similarity">
    <text evidence="1">Belongs to the LysR transcriptional regulatory family.</text>
</comment>
<keyword evidence="3" id="KW-0238">DNA-binding</keyword>
<accession>A0A6L5YC17</accession>
<dbReference type="Proteomes" id="UP000473699">
    <property type="component" value="Unassembled WGS sequence"/>
</dbReference>
<dbReference type="Pfam" id="PF00126">
    <property type="entry name" value="HTH_1"/>
    <property type="match status" value="1"/>
</dbReference>
<dbReference type="Pfam" id="PF03466">
    <property type="entry name" value="LysR_substrate"/>
    <property type="match status" value="1"/>
</dbReference>
<protein>
    <submittedName>
        <fullName evidence="6">LysR family transcriptional regulator</fullName>
    </submittedName>
</protein>
<name>A0A6L5YC17_9BACT</name>
<dbReference type="RefSeq" id="WP_154528972.1">
    <property type="nucleotide sequence ID" value="NZ_VUNH01000007.1"/>
</dbReference>
<dbReference type="PANTHER" id="PTHR30346">
    <property type="entry name" value="TRANSCRIPTIONAL DUAL REGULATOR HCAR-RELATED"/>
    <property type="match status" value="1"/>
</dbReference>
<dbReference type="SUPFAM" id="SSF53850">
    <property type="entry name" value="Periplasmic binding protein-like II"/>
    <property type="match status" value="1"/>
</dbReference>
<dbReference type="GO" id="GO:0003677">
    <property type="term" value="F:DNA binding"/>
    <property type="evidence" value="ECO:0007669"/>
    <property type="project" value="UniProtKB-KW"/>
</dbReference>